<gene>
    <name evidence="3" type="ORF">K227x_60610</name>
</gene>
<dbReference type="Proteomes" id="UP000318538">
    <property type="component" value="Chromosome"/>
</dbReference>
<evidence type="ECO:0000313" key="3">
    <source>
        <dbReference type="EMBL" id="QDT07633.1"/>
    </source>
</evidence>
<dbReference type="RefSeq" id="WP_145175870.1">
    <property type="nucleotide sequence ID" value="NZ_CP036525.1"/>
</dbReference>
<feature type="region of interest" description="Disordered" evidence="2">
    <location>
        <begin position="150"/>
        <end position="190"/>
    </location>
</feature>
<feature type="compositionally biased region" description="Polar residues" evidence="2">
    <location>
        <begin position="232"/>
        <end position="247"/>
    </location>
</feature>
<proteinExistence type="predicted"/>
<dbReference type="AlphaFoldDB" id="A0A517NKR1"/>
<organism evidence="3 4">
    <name type="scientific">Rubripirellula lacrimiformis</name>
    <dbReference type="NCBI Taxonomy" id="1930273"/>
    <lineage>
        <taxon>Bacteria</taxon>
        <taxon>Pseudomonadati</taxon>
        <taxon>Planctomycetota</taxon>
        <taxon>Planctomycetia</taxon>
        <taxon>Pirellulales</taxon>
        <taxon>Pirellulaceae</taxon>
        <taxon>Rubripirellula</taxon>
    </lineage>
</organism>
<evidence type="ECO:0000256" key="2">
    <source>
        <dbReference type="SAM" id="MobiDB-lite"/>
    </source>
</evidence>
<dbReference type="OrthoDB" id="281128at2"/>
<feature type="coiled-coil region" evidence="1">
    <location>
        <begin position="623"/>
        <end position="657"/>
    </location>
</feature>
<name>A0A517NKR1_9BACT</name>
<dbReference type="KEGG" id="rlc:K227x_60610"/>
<reference evidence="3 4" key="1">
    <citation type="submission" date="2019-02" db="EMBL/GenBank/DDBJ databases">
        <title>Deep-cultivation of Planctomycetes and their phenomic and genomic characterization uncovers novel biology.</title>
        <authorList>
            <person name="Wiegand S."/>
            <person name="Jogler M."/>
            <person name="Boedeker C."/>
            <person name="Pinto D."/>
            <person name="Vollmers J."/>
            <person name="Rivas-Marin E."/>
            <person name="Kohn T."/>
            <person name="Peeters S.H."/>
            <person name="Heuer A."/>
            <person name="Rast P."/>
            <person name="Oberbeckmann S."/>
            <person name="Bunk B."/>
            <person name="Jeske O."/>
            <person name="Meyerdierks A."/>
            <person name="Storesund J.E."/>
            <person name="Kallscheuer N."/>
            <person name="Luecker S."/>
            <person name="Lage O.M."/>
            <person name="Pohl T."/>
            <person name="Merkel B.J."/>
            <person name="Hornburger P."/>
            <person name="Mueller R.-W."/>
            <person name="Bruemmer F."/>
            <person name="Labrenz M."/>
            <person name="Spormann A.M."/>
            <person name="Op den Camp H."/>
            <person name="Overmann J."/>
            <person name="Amann R."/>
            <person name="Jetten M.S.M."/>
            <person name="Mascher T."/>
            <person name="Medema M.H."/>
            <person name="Devos D.P."/>
            <person name="Kaster A.-K."/>
            <person name="Ovreas L."/>
            <person name="Rohde M."/>
            <person name="Galperin M.Y."/>
            <person name="Jogler C."/>
        </authorList>
    </citation>
    <scope>NUCLEOTIDE SEQUENCE [LARGE SCALE GENOMIC DNA]</scope>
    <source>
        <strain evidence="3 4">K22_7</strain>
    </source>
</reference>
<evidence type="ECO:0000313" key="4">
    <source>
        <dbReference type="Proteomes" id="UP000318538"/>
    </source>
</evidence>
<dbReference type="EMBL" id="CP036525">
    <property type="protein sequence ID" value="QDT07633.1"/>
    <property type="molecule type" value="Genomic_DNA"/>
</dbReference>
<protein>
    <submittedName>
        <fullName evidence="3">Uncharacterized protein</fullName>
    </submittedName>
</protein>
<keyword evidence="4" id="KW-1185">Reference proteome</keyword>
<accession>A0A517NKR1</accession>
<feature type="region of interest" description="Disordered" evidence="2">
    <location>
        <begin position="220"/>
        <end position="256"/>
    </location>
</feature>
<evidence type="ECO:0000256" key="1">
    <source>
        <dbReference type="SAM" id="Coils"/>
    </source>
</evidence>
<keyword evidence="1" id="KW-0175">Coiled coil</keyword>
<sequence>MLDRKIIESTLEKIHSGQLTTDEATDFLLGLGDHTSVVPPAAESTLADDSAPPDGEPLASLVQRLGHPPPAIIQYWCQHLRRVAADLESKTARPLPAIAVSDCHIDGNGQLVWNRYDLATDQTHGNAPEPITQESEASIADFTASLTADVPGDHRATSLRSASDKFPSVDPKPAIRSDPSSRHRRGRSRSHHLRTCIIAAALIGCAAAAYHVLTQASSNSDVASTDGAGSDTAANNHSQRSATSPSSKRPIGPTDRSEDIFYFSETASDGDGADELDPVADTSERELAPLEPELSMAPSSVSMEVAPPENISLDAFIPVSGDPGSVPTPEPIGPIEPADSTESIVVPQLATIDEQQPPPTESEQSIAIVDDDVGASSTAIELADADHLEPVLITSRRPTQLTLDFPFDVPLSSSESATPPWQVMDSQKDTVIADFTLVDDSLAMTWAESAARSVNAKRLVHGRLRDGSGTTTYLRPIIQADPYALRLQSPDSMPTWNLHAPIPPQAARITIDVDLPEGIDLTWVEPISPDSVRRTRGLAVLSNEEYEHVSLGIRMDIRCSRKLQCRIRYAGRLDSSLPWNAVSVPTLEAYSQQLDYQTQRVHREAIRLSDVHDMADSTGRRIIKAKQKHNDALAENLKQATTRVAQLQTLIATIESKAQLKIRIWVQWPDTEQTILTMN</sequence>